<dbReference type="Proteomes" id="UP000177921">
    <property type="component" value="Unassembled WGS sequence"/>
</dbReference>
<protein>
    <recommendedName>
        <fullName evidence="8">Penicillin-binding protein transpeptidase domain-containing protein</fullName>
    </recommendedName>
</protein>
<dbReference type="EMBL" id="MFAR01000002">
    <property type="protein sequence ID" value="OGD85484.1"/>
    <property type="molecule type" value="Genomic_DNA"/>
</dbReference>
<name>A0A1F5G0Z4_9BACT</name>
<proteinExistence type="predicted"/>
<dbReference type="InterPro" id="IPR012338">
    <property type="entry name" value="Beta-lactam/transpept-like"/>
</dbReference>
<keyword evidence="3" id="KW-0812">Transmembrane</keyword>
<feature type="domain" description="Penicillin-binding protein dimerisation" evidence="5">
    <location>
        <begin position="49"/>
        <end position="219"/>
    </location>
</feature>
<evidence type="ECO:0000256" key="3">
    <source>
        <dbReference type="SAM" id="Phobius"/>
    </source>
</evidence>
<dbReference type="Pfam" id="PF00905">
    <property type="entry name" value="Transpeptidase"/>
    <property type="match status" value="1"/>
</dbReference>
<dbReference type="InterPro" id="IPR005311">
    <property type="entry name" value="PBP_dimer"/>
</dbReference>
<feature type="domain" description="Penicillin-binding protein transpeptidase" evidence="4">
    <location>
        <begin position="266"/>
        <end position="561"/>
    </location>
</feature>
<dbReference type="Pfam" id="PF03717">
    <property type="entry name" value="PBP_dimer"/>
    <property type="match status" value="1"/>
</dbReference>
<evidence type="ECO:0008006" key="8">
    <source>
        <dbReference type="Google" id="ProtNLM"/>
    </source>
</evidence>
<evidence type="ECO:0000259" key="4">
    <source>
        <dbReference type="Pfam" id="PF00905"/>
    </source>
</evidence>
<dbReference type="AlphaFoldDB" id="A0A1F5G0Z4"/>
<evidence type="ECO:0000256" key="2">
    <source>
        <dbReference type="ARBA" id="ARBA00023136"/>
    </source>
</evidence>
<dbReference type="SUPFAM" id="SSF56601">
    <property type="entry name" value="beta-lactamase/transpeptidase-like"/>
    <property type="match status" value="1"/>
</dbReference>
<evidence type="ECO:0000313" key="6">
    <source>
        <dbReference type="EMBL" id="OGD85484.1"/>
    </source>
</evidence>
<dbReference type="GO" id="GO:0005886">
    <property type="term" value="C:plasma membrane"/>
    <property type="evidence" value="ECO:0007669"/>
    <property type="project" value="TreeGrafter"/>
</dbReference>
<reference evidence="6 7" key="1">
    <citation type="journal article" date="2016" name="Nat. Commun.">
        <title>Thousands of microbial genomes shed light on interconnected biogeochemical processes in an aquifer system.</title>
        <authorList>
            <person name="Anantharaman K."/>
            <person name="Brown C.T."/>
            <person name="Hug L.A."/>
            <person name="Sharon I."/>
            <person name="Castelle C.J."/>
            <person name="Probst A.J."/>
            <person name="Thomas B.C."/>
            <person name="Singh A."/>
            <person name="Wilkins M.J."/>
            <person name="Karaoz U."/>
            <person name="Brodie E.L."/>
            <person name="Williams K.H."/>
            <person name="Hubbard S.S."/>
            <person name="Banfield J.F."/>
        </authorList>
    </citation>
    <scope>NUCLEOTIDE SEQUENCE [LARGE SCALE GENOMIC DNA]</scope>
</reference>
<feature type="transmembrane region" description="Helical" evidence="3">
    <location>
        <begin position="7"/>
        <end position="26"/>
    </location>
</feature>
<accession>A0A1F5G0Z4</accession>
<dbReference type="SUPFAM" id="SSF56519">
    <property type="entry name" value="Penicillin binding protein dimerisation domain"/>
    <property type="match status" value="1"/>
</dbReference>
<sequence>MRSRIQILFLLILIFTGVIVLRLAYWQIVKGPTLRAEARDQYSAREVSDPGRGSIVTADGFPLVINRPEYALGVYTPGFSHSYTELIDRVVPLLSFPLDDPFIATHTGRTLAYLEEQRQLSRSVMQTRLDKGGYAVLASGLTEPIKNQIEALNIPGLTFDQTFVRSYPEASMSAHLTGFVGRDDVGSPLGYFGLEGFYDRELSARARVEKQEKDGLGHPLLSGDWELMPGRPGRSLELYLERGAQFLVEQELKKGLERYGAVSGEVIVMDPTTGGILAMASLPSYDQHKFHLFETTLYKNPSIANTYEPGSTFKVLVAAAALNENAVTESDHCDQCDGPLTIGDYNIKTWDNQYRPGATLEEILVHSDNTGMVWLEQQLGGEKMVEYLRRFGLGSKTGIDLQEEVASPLRSRWGDIDYATSSFGQGIAVTSIQMVTAVSAIANGGTLLEPHVVKNVLGDTPIPLPIKNKGQVITPETAKRITNLMVAAVEKGEAKWAIPKGYRIAGKTGTAQIAVSGHYDAEKTIASFVGFAPAEKPRFVMLVKLREPSSSQWGSETAAPLWFRLATKLLLHYNIAPSN</sequence>
<comment type="caution">
    <text evidence="6">The sequence shown here is derived from an EMBL/GenBank/DDBJ whole genome shotgun (WGS) entry which is preliminary data.</text>
</comment>
<evidence type="ECO:0000313" key="7">
    <source>
        <dbReference type="Proteomes" id="UP000177921"/>
    </source>
</evidence>
<dbReference type="GO" id="GO:0008658">
    <property type="term" value="F:penicillin binding"/>
    <property type="evidence" value="ECO:0007669"/>
    <property type="project" value="InterPro"/>
</dbReference>
<dbReference type="InterPro" id="IPR036138">
    <property type="entry name" value="PBP_dimer_sf"/>
</dbReference>
<dbReference type="InterPro" id="IPR001460">
    <property type="entry name" value="PCN-bd_Tpept"/>
</dbReference>
<dbReference type="GO" id="GO:0071555">
    <property type="term" value="P:cell wall organization"/>
    <property type="evidence" value="ECO:0007669"/>
    <property type="project" value="TreeGrafter"/>
</dbReference>
<evidence type="ECO:0000256" key="1">
    <source>
        <dbReference type="ARBA" id="ARBA00004370"/>
    </source>
</evidence>
<dbReference type="Gene3D" id="3.90.1310.10">
    <property type="entry name" value="Penicillin-binding protein 2a (Domain 2)"/>
    <property type="match status" value="1"/>
</dbReference>
<dbReference type="Gene3D" id="3.30.450.330">
    <property type="match status" value="1"/>
</dbReference>
<keyword evidence="2 3" id="KW-0472">Membrane</keyword>
<organism evidence="6 7">
    <name type="scientific">Candidatus Collierbacteria bacterium RIFOXYD1_FULL_46_26</name>
    <dbReference type="NCBI Taxonomy" id="1817732"/>
    <lineage>
        <taxon>Bacteria</taxon>
        <taxon>Candidatus Collieribacteriota</taxon>
    </lineage>
</organism>
<dbReference type="InterPro" id="IPR050515">
    <property type="entry name" value="Beta-lactam/transpept"/>
</dbReference>
<comment type="subcellular location">
    <subcellularLocation>
        <location evidence="1">Membrane</location>
    </subcellularLocation>
</comment>
<dbReference type="Gene3D" id="3.40.710.10">
    <property type="entry name" value="DD-peptidase/beta-lactamase superfamily"/>
    <property type="match status" value="1"/>
</dbReference>
<dbReference type="PANTHER" id="PTHR30627:SF1">
    <property type="entry name" value="PEPTIDOGLYCAN D,D-TRANSPEPTIDASE FTSI"/>
    <property type="match status" value="1"/>
</dbReference>
<evidence type="ECO:0000259" key="5">
    <source>
        <dbReference type="Pfam" id="PF03717"/>
    </source>
</evidence>
<dbReference type="PANTHER" id="PTHR30627">
    <property type="entry name" value="PEPTIDOGLYCAN D,D-TRANSPEPTIDASE"/>
    <property type="match status" value="1"/>
</dbReference>
<gene>
    <name evidence="6" type="ORF">A2618_02270</name>
</gene>
<keyword evidence="3" id="KW-1133">Transmembrane helix</keyword>